<evidence type="ECO:0000313" key="1">
    <source>
        <dbReference type="EMBL" id="EGU41191.1"/>
    </source>
</evidence>
<comment type="caution">
    <text evidence="1">The sequence shown here is derived from an EMBL/GenBank/DDBJ whole genome shotgun (WGS) entry which is preliminary data.</text>
</comment>
<dbReference type="EMBL" id="AFWF01000115">
    <property type="protein sequence ID" value="EGU41191.1"/>
    <property type="molecule type" value="Genomic_DNA"/>
</dbReference>
<accession>F9S1V1</accession>
<dbReference type="AlphaFoldDB" id="F9S1V1"/>
<gene>
    <name evidence="1" type="ORF">VII00023_06162</name>
</gene>
<dbReference type="Proteomes" id="UP000004605">
    <property type="component" value="Unassembled WGS sequence"/>
</dbReference>
<sequence length="48" mass="5724">MDKTPFAKKWLSEKAKPRVIFDPKPHQTRKRIELMEEKLRCQASKSPN</sequence>
<organism evidence="1 2">
    <name type="scientific">Vibrio ichthyoenteri ATCC 700023</name>
    <dbReference type="NCBI Taxonomy" id="870968"/>
    <lineage>
        <taxon>Bacteria</taxon>
        <taxon>Pseudomonadati</taxon>
        <taxon>Pseudomonadota</taxon>
        <taxon>Gammaproteobacteria</taxon>
        <taxon>Vibrionales</taxon>
        <taxon>Vibrionaceae</taxon>
        <taxon>Vibrio</taxon>
    </lineage>
</organism>
<protein>
    <submittedName>
        <fullName evidence="1">Uncharacterized protein</fullName>
    </submittedName>
</protein>
<keyword evidence="2" id="KW-1185">Reference proteome</keyword>
<proteinExistence type="predicted"/>
<name>F9S1V1_9VIBR</name>
<evidence type="ECO:0000313" key="2">
    <source>
        <dbReference type="Proteomes" id="UP000004605"/>
    </source>
</evidence>
<reference evidence="1 2" key="1">
    <citation type="journal article" date="2012" name="Int. J. Syst. Evol. Microbiol.">
        <title>Vibrio caribbeanicus sp. nov., isolated from the marine sponge Scleritoderma cyanea.</title>
        <authorList>
            <person name="Hoffmann M."/>
            <person name="Monday S.R."/>
            <person name="Allard M.W."/>
            <person name="Strain E.A."/>
            <person name="Whittaker P."/>
            <person name="Naum M."/>
            <person name="McCarthy P.J."/>
            <person name="Lopez J.V."/>
            <person name="Fischer M."/>
            <person name="Brown E.W."/>
        </authorList>
    </citation>
    <scope>NUCLEOTIDE SEQUENCE [LARGE SCALE GENOMIC DNA]</scope>
    <source>
        <strain evidence="1 2">ATCC 700023</strain>
    </source>
</reference>